<keyword evidence="2" id="KW-1185">Reference proteome</keyword>
<organism evidence="1 2">
    <name type="scientific">Aspergillus aculeatinus CBS 121060</name>
    <dbReference type="NCBI Taxonomy" id="1448322"/>
    <lineage>
        <taxon>Eukaryota</taxon>
        <taxon>Fungi</taxon>
        <taxon>Dikarya</taxon>
        <taxon>Ascomycota</taxon>
        <taxon>Pezizomycotina</taxon>
        <taxon>Eurotiomycetes</taxon>
        <taxon>Eurotiomycetidae</taxon>
        <taxon>Eurotiales</taxon>
        <taxon>Aspergillaceae</taxon>
        <taxon>Aspergillus</taxon>
        <taxon>Aspergillus subgen. Circumdati</taxon>
    </lineage>
</organism>
<proteinExistence type="predicted"/>
<accession>A0ACD1HNQ6</accession>
<dbReference type="Proteomes" id="UP000249661">
    <property type="component" value="Unassembled WGS sequence"/>
</dbReference>
<evidence type="ECO:0000313" key="1">
    <source>
        <dbReference type="EMBL" id="RAH75210.1"/>
    </source>
</evidence>
<sequence length="80" mass="8986">MGWKSGGWLDQIGSRGEGEEGVGEAEQSRHCLLGVPYYARRLTGEKTFKGAWCRHHEVSVIWYVLLVSLICSAYLLMTVI</sequence>
<name>A0ACD1HNQ6_9EURO</name>
<evidence type="ECO:0000313" key="2">
    <source>
        <dbReference type="Proteomes" id="UP000249661"/>
    </source>
</evidence>
<reference evidence="1" key="1">
    <citation type="submission" date="2018-02" db="EMBL/GenBank/DDBJ databases">
        <title>The genomes of Aspergillus section Nigri reveals drivers in fungal speciation.</title>
        <authorList>
            <consortium name="DOE Joint Genome Institute"/>
            <person name="Vesth T.C."/>
            <person name="Nybo J."/>
            <person name="Theobald S."/>
            <person name="Brandl J."/>
            <person name="Frisvad J.C."/>
            <person name="Nielsen K.F."/>
            <person name="Lyhne E.K."/>
            <person name="Kogle M.E."/>
            <person name="Kuo A."/>
            <person name="Riley R."/>
            <person name="Clum A."/>
            <person name="Nolan M."/>
            <person name="Lipzen A."/>
            <person name="Salamov A."/>
            <person name="Henrissat B."/>
            <person name="Wiebenga A."/>
            <person name="De vries R.P."/>
            <person name="Grigoriev I.V."/>
            <person name="Mortensen U.H."/>
            <person name="Andersen M.R."/>
            <person name="Baker S.E."/>
        </authorList>
    </citation>
    <scope>NUCLEOTIDE SEQUENCE</scope>
    <source>
        <strain evidence="1">CBS 121060</strain>
    </source>
</reference>
<protein>
    <submittedName>
        <fullName evidence="1">Uncharacterized protein</fullName>
    </submittedName>
</protein>
<dbReference type="EMBL" id="KZ824933">
    <property type="protein sequence ID" value="RAH75210.1"/>
    <property type="molecule type" value="Genomic_DNA"/>
</dbReference>
<gene>
    <name evidence="1" type="ORF">BO66DRAFT_2710</name>
</gene>